<dbReference type="EMBL" id="CP014525">
    <property type="protein sequence ID" value="AMW34340.1"/>
    <property type="molecule type" value="Genomic_DNA"/>
</dbReference>
<dbReference type="Pfam" id="PF09608">
    <property type="entry name" value="Alph_Pro_TM"/>
    <property type="match status" value="1"/>
</dbReference>
<name>A0A143DCS3_9PROT</name>
<dbReference type="STRING" id="1549855.AY555_03110"/>
<keyword evidence="2" id="KW-0732">Signal</keyword>
<gene>
    <name evidence="3" type="ORF">AY555_03110</name>
</gene>
<dbReference type="RefSeq" id="WP_066133323.1">
    <property type="nucleotide sequence ID" value="NZ_CP014525.1"/>
</dbReference>
<dbReference type="GeneID" id="53316140"/>
<reference evidence="3 4" key="1">
    <citation type="submission" date="2016-02" db="EMBL/GenBank/DDBJ databases">
        <title>Complete Genome of H5569, the type strain of the newly described species Haematospirillium jordaniae.</title>
        <authorList>
            <person name="Nicholson A.C."/>
            <person name="Humrighouse B.W."/>
            <person name="Loparov V."/>
            <person name="McQuiston J.R."/>
        </authorList>
    </citation>
    <scope>NUCLEOTIDE SEQUENCE [LARGE SCALE GENOMIC DNA]</scope>
    <source>
        <strain evidence="3 4">H5569</strain>
    </source>
</reference>
<feature type="signal peptide" evidence="2">
    <location>
        <begin position="1"/>
        <end position="24"/>
    </location>
</feature>
<evidence type="ECO:0000256" key="1">
    <source>
        <dbReference type="SAM" id="Phobius"/>
    </source>
</evidence>
<dbReference type="Proteomes" id="UP000076066">
    <property type="component" value="Chromosome"/>
</dbReference>
<feature type="transmembrane region" description="Helical" evidence="1">
    <location>
        <begin position="228"/>
        <end position="250"/>
    </location>
</feature>
<keyword evidence="4" id="KW-1185">Reference proteome</keyword>
<dbReference type="KEGG" id="hjo:AY555_03110"/>
<keyword evidence="1" id="KW-1133">Transmembrane helix</keyword>
<dbReference type="OrthoDB" id="9815212at2"/>
<proteinExistence type="predicted"/>
<dbReference type="AlphaFoldDB" id="A0A143DCS3"/>
<keyword evidence="1" id="KW-0472">Membrane</keyword>
<evidence type="ECO:0000313" key="4">
    <source>
        <dbReference type="Proteomes" id="UP000076066"/>
    </source>
</evidence>
<dbReference type="InterPro" id="IPR019088">
    <property type="entry name" value="CHP02186-rel_TM"/>
</dbReference>
<accession>A0A143DCS3</accession>
<sequence length="253" mass="27690">MSRLRLCCLLLSILLSILPGVCHANRQQPVVADLSKHLVAINAGFSGTDVLLFGATDGPGDIVLVVRGPPQQQIIRRKTKSGPIWINGESVVFDSVPAFYLVASSAPLEEILPDSVRRLHQIGLSYLNLEVLEPVTEDAHVTEPFRQALIRLKAQRGVYVTTVGTIDHMANRLFRSELQFPSNVPTGTYMVEVYLVRDRRVVSAEITPLSISRAGLGAEIFLFAHDHAVLYGVLAILAAASAGWFAALVFRRN</sequence>
<organism evidence="3 4">
    <name type="scientific">Haematospirillum jordaniae</name>
    <dbReference type="NCBI Taxonomy" id="1549855"/>
    <lineage>
        <taxon>Bacteria</taxon>
        <taxon>Pseudomonadati</taxon>
        <taxon>Pseudomonadota</taxon>
        <taxon>Alphaproteobacteria</taxon>
        <taxon>Rhodospirillales</taxon>
        <taxon>Novispirillaceae</taxon>
        <taxon>Haematospirillum</taxon>
    </lineage>
</organism>
<evidence type="ECO:0000313" key="3">
    <source>
        <dbReference type="EMBL" id="AMW34340.1"/>
    </source>
</evidence>
<evidence type="ECO:0000256" key="2">
    <source>
        <dbReference type="SAM" id="SignalP"/>
    </source>
</evidence>
<keyword evidence="1" id="KW-0812">Transmembrane</keyword>
<evidence type="ECO:0008006" key="5">
    <source>
        <dbReference type="Google" id="ProtNLM"/>
    </source>
</evidence>
<feature type="chain" id="PRO_5044368589" description="Transmembrane protein" evidence="2">
    <location>
        <begin position="25"/>
        <end position="253"/>
    </location>
</feature>
<protein>
    <recommendedName>
        <fullName evidence="5">Transmembrane protein</fullName>
    </recommendedName>
</protein>